<dbReference type="Proteomes" id="UP001240236">
    <property type="component" value="Unassembled WGS sequence"/>
</dbReference>
<dbReference type="RefSeq" id="WP_307247177.1">
    <property type="nucleotide sequence ID" value="NZ_JAUSUZ010000001.1"/>
</dbReference>
<comment type="caution">
    <text evidence="2">The sequence shown here is derived from an EMBL/GenBank/DDBJ whole genome shotgun (WGS) entry which is preliminary data.</text>
</comment>
<dbReference type="AlphaFoldDB" id="A0AAE3W9D5"/>
<protein>
    <submittedName>
        <fullName evidence="2">Diamine N-acetyltransferase</fullName>
        <ecNumber evidence="2">2.3.1.57</ecNumber>
    </submittedName>
</protein>
<evidence type="ECO:0000259" key="1">
    <source>
        <dbReference type="PROSITE" id="PS51186"/>
    </source>
</evidence>
<dbReference type="SUPFAM" id="SSF55729">
    <property type="entry name" value="Acyl-CoA N-acyltransferases (Nat)"/>
    <property type="match status" value="1"/>
</dbReference>
<dbReference type="EMBL" id="JAUSUZ010000001">
    <property type="protein sequence ID" value="MDQ0370867.1"/>
    <property type="molecule type" value="Genomic_DNA"/>
</dbReference>
<feature type="domain" description="N-acetyltransferase" evidence="1">
    <location>
        <begin position="1"/>
        <end position="150"/>
    </location>
</feature>
<keyword evidence="2" id="KW-0808">Transferase</keyword>
<dbReference type="EC" id="2.3.1.57" evidence="2"/>
<organism evidence="2 3">
    <name type="scientific">Catenuloplanes indicus</name>
    <dbReference type="NCBI Taxonomy" id="137267"/>
    <lineage>
        <taxon>Bacteria</taxon>
        <taxon>Bacillati</taxon>
        <taxon>Actinomycetota</taxon>
        <taxon>Actinomycetes</taxon>
        <taxon>Micromonosporales</taxon>
        <taxon>Micromonosporaceae</taxon>
        <taxon>Catenuloplanes</taxon>
    </lineage>
</organism>
<sequence length="150" mass="16798">MRLERVTPKNYEAALKLSVREDQKDLVASVEHSLAEAYVYGEHAWPRLVYDGDRLVGFLMAFVDLPWKDPDDTDRRSGLWRLNIAGKEQGRGYGTFAVEAACAELRARGTIDFYVTYVPRDGGPAPFYRGLGFVPTGEVADGETVAVRRL</sequence>
<dbReference type="PROSITE" id="PS51186">
    <property type="entry name" value="GNAT"/>
    <property type="match status" value="1"/>
</dbReference>
<name>A0AAE3W9D5_9ACTN</name>
<dbReference type="InterPro" id="IPR000182">
    <property type="entry name" value="GNAT_dom"/>
</dbReference>
<keyword evidence="2" id="KW-0012">Acyltransferase</keyword>
<dbReference type="CDD" id="cd04301">
    <property type="entry name" value="NAT_SF"/>
    <property type="match status" value="1"/>
</dbReference>
<dbReference type="GO" id="GO:0004145">
    <property type="term" value="F:diamine N-acetyltransferase activity"/>
    <property type="evidence" value="ECO:0007669"/>
    <property type="project" value="UniProtKB-EC"/>
</dbReference>
<accession>A0AAE3W9D5</accession>
<dbReference type="Gene3D" id="3.40.630.30">
    <property type="match status" value="1"/>
</dbReference>
<keyword evidence="3" id="KW-1185">Reference proteome</keyword>
<evidence type="ECO:0000313" key="2">
    <source>
        <dbReference type="EMBL" id="MDQ0370867.1"/>
    </source>
</evidence>
<evidence type="ECO:0000313" key="3">
    <source>
        <dbReference type="Proteomes" id="UP001240236"/>
    </source>
</evidence>
<dbReference type="Pfam" id="PF00583">
    <property type="entry name" value="Acetyltransf_1"/>
    <property type="match status" value="1"/>
</dbReference>
<gene>
    <name evidence="2" type="ORF">J2S42_007536</name>
</gene>
<reference evidence="2 3" key="1">
    <citation type="submission" date="2023-07" db="EMBL/GenBank/DDBJ databases">
        <title>Sequencing the genomes of 1000 actinobacteria strains.</title>
        <authorList>
            <person name="Klenk H.-P."/>
        </authorList>
    </citation>
    <scope>NUCLEOTIDE SEQUENCE [LARGE SCALE GENOMIC DNA]</scope>
    <source>
        <strain evidence="2 3">DSM 44709</strain>
    </source>
</reference>
<dbReference type="InterPro" id="IPR016181">
    <property type="entry name" value="Acyl_CoA_acyltransferase"/>
</dbReference>
<proteinExistence type="predicted"/>